<dbReference type="OrthoDB" id="580981at2"/>
<evidence type="ECO:0000256" key="2">
    <source>
        <dbReference type="SAM" id="Phobius"/>
    </source>
</evidence>
<dbReference type="RefSeq" id="WP_106456677.1">
    <property type="nucleotide sequence ID" value="NZ_PXOH01000008.1"/>
</dbReference>
<dbReference type="PANTHER" id="PTHR43405">
    <property type="entry name" value="GLYCOSYL HYDROLASE DIGH"/>
    <property type="match status" value="1"/>
</dbReference>
<dbReference type="InterPro" id="IPR052177">
    <property type="entry name" value="Divisome_Glycosyl_Hydrolase"/>
</dbReference>
<reference evidence="4 5" key="1">
    <citation type="submission" date="2018-03" db="EMBL/GenBank/DDBJ databases">
        <title>The ancient ancestry and fast evolution of plastids.</title>
        <authorList>
            <person name="Moore K.R."/>
            <person name="Magnabosco C."/>
            <person name="Momper L."/>
            <person name="Gold D.A."/>
            <person name="Bosak T."/>
            <person name="Fournier G.P."/>
        </authorList>
    </citation>
    <scope>NUCLEOTIDE SEQUENCE [LARGE SCALE GENOMIC DNA]</scope>
    <source>
        <strain evidence="4 5">CCALA 016</strain>
    </source>
</reference>
<evidence type="ECO:0000256" key="1">
    <source>
        <dbReference type="ARBA" id="ARBA00022729"/>
    </source>
</evidence>
<dbReference type="Pfam" id="PF02638">
    <property type="entry name" value="GHL10"/>
    <property type="match status" value="1"/>
</dbReference>
<dbReference type="EMBL" id="PXOH01000008">
    <property type="protein sequence ID" value="PSF37435.1"/>
    <property type="molecule type" value="Genomic_DNA"/>
</dbReference>
<dbReference type="PANTHER" id="PTHR43405:SF1">
    <property type="entry name" value="GLYCOSYL HYDROLASE DIGH"/>
    <property type="match status" value="1"/>
</dbReference>
<keyword evidence="2" id="KW-0812">Transmembrane</keyword>
<protein>
    <recommendedName>
        <fullName evidence="3">Glycosyl hydrolase-like 10 domain-containing protein</fullName>
    </recommendedName>
</protein>
<keyword evidence="2" id="KW-1133">Transmembrane helix</keyword>
<feature type="transmembrane region" description="Helical" evidence="2">
    <location>
        <begin position="12"/>
        <end position="27"/>
    </location>
</feature>
<feature type="domain" description="Glycosyl hydrolase-like 10" evidence="3">
    <location>
        <begin position="43"/>
        <end position="210"/>
    </location>
</feature>
<evidence type="ECO:0000313" key="5">
    <source>
        <dbReference type="Proteomes" id="UP000239001"/>
    </source>
</evidence>
<keyword evidence="1" id="KW-0732">Signal</keyword>
<dbReference type="AlphaFoldDB" id="A0A2T1LYG7"/>
<dbReference type="InterPro" id="IPR017853">
    <property type="entry name" value="GH"/>
</dbReference>
<sequence length="339" mass="39257">MLFKSNTQKFKLSLVTLFVVIVTYFLLKPAPSIQRTAKEFKTIRGVWLTDIGTAFLHHTTLLDNVLNHLSRSGYNRIYVNVYGDWGTLYPSHRKVRNTGMTSLFLSPPLTNPLKYVAKEGKRQGLKVYAWLEYGLILSPNSQIAKSHPDWLLKTPDGKTVIDHFVWLDPSHPEVQDYILSMVEEIIKYDLEGIQFDDHWAIPVQFGYHQQSLTNLTQKVYQLIQEKNPKLIFSLSPNPYAFSVNRYNQNWIKWINKGYIDEVVVQVYRKTPTQVQQSINTSGVAEASRFVPVAIGVFAPWDTTEKEIKEQIKVVNESGYGFSVFCWERRFISSLLEMRK</sequence>
<name>A0A2T1LYG7_9CHRO</name>
<dbReference type="InterPro" id="IPR003790">
    <property type="entry name" value="GHL10"/>
</dbReference>
<dbReference type="Gene3D" id="3.20.20.80">
    <property type="entry name" value="Glycosidases"/>
    <property type="match status" value="2"/>
</dbReference>
<keyword evidence="2" id="KW-0472">Membrane</keyword>
<gene>
    <name evidence="4" type="ORF">C7H19_09695</name>
</gene>
<reference evidence="4 5" key="2">
    <citation type="submission" date="2018-03" db="EMBL/GenBank/DDBJ databases">
        <authorList>
            <person name="Keele B.F."/>
        </authorList>
    </citation>
    <scope>NUCLEOTIDE SEQUENCE [LARGE SCALE GENOMIC DNA]</scope>
    <source>
        <strain evidence="4 5">CCALA 016</strain>
    </source>
</reference>
<organism evidence="4 5">
    <name type="scientific">Aphanothece hegewaldii CCALA 016</name>
    <dbReference type="NCBI Taxonomy" id="2107694"/>
    <lineage>
        <taxon>Bacteria</taxon>
        <taxon>Bacillati</taxon>
        <taxon>Cyanobacteriota</taxon>
        <taxon>Cyanophyceae</taxon>
        <taxon>Oscillatoriophycideae</taxon>
        <taxon>Chroococcales</taxon>
        <taxon>Aphanothecaceae</taxon>
        <taxon>Aphanothece</taxon>
    </lineage>
</organism>
<accession>A0A2T1LYG7</accession>
<dbReference type="SUPFAM" id="SSF51445">
    <property type="entry name" value="(Trans)glycosidases"/>
    <property type="match status" value="1"/>
</dbReference>
<proteinExistence type="predicted"/>
<keyword evidence="5" id="KW-1185">Reference proteome</keyword>
<comment type="caution">
    <text evidence="4">The sequence shown here is derived from an EMBL/GenBank/DDBJ whole genome shotgun (WGS) entry which is preliminary data.</text>
</comment>
<evidence type="ECO:0000259" key="3">
    <source>
        <dbReference type="Pfam" id="PF02638"/>
    </source>
</evidence>
<dbReference type="Proteomes" id="UP000239001">
    <property type="component" value="Unassembled WGS sequence"/>
</dbReference>
<evidence type="ECO:0000313" key="4">
    <source>
        <dbReference type="EMBL" id="PSF37435.1"/>
    </source>
</evidence>